<proteinExistence type="predicted"/>
<dbReference type="Proteomes" id="UP000824120">
    <property type="component" value="Chromosome 5"/>
</dbReference>
<evidence type="ECO:0000313" key="1">
    <source>
        <dbReference type="EMBL" id="KAG5606684.1"/>
    </source>
</evidence>
<evidence type="ECO:0000313" key="2">
    <source>
        <dbReference type="Proteomes" id="UP000824120"/>
    </source>
</evidence>
<dbReference type="OrthoDB" id="10463573at2759"/>
<gene>
    <name evidence="1" type="ORF">H5410_028176</name>
</gene>
<organism evidence="1 2">
    <name type="scientific">Solanum commersonii</name>
    <name type="common">Commerson's wild potato</name>
    <name type="synonym">Commerson's nightshade</name>
    <dbReference type="NCBI Taxonomy" id="4109"/>
    <lineage>
        <taxon>Eukaryota</taxon>
        <taxon>Viridiplantae</taxon>
        <taxon>Streptophyta</taxon>
        <taxon>Embryophyta</taxon>
        <taxon>Tracheophyta</taxon>
        <taxon>Spermatophyta</taxon>
        <taxon>Magnoliopsida</taxon>
        <taxon>eudicotyledons</taxon>
        <taxon>Gunneridae</taxon>
        <taxon>Pentapetalae</taxon>
        <taxon>asterids</taxon>
        <taxon>lamiids</taxon>
        <taxon>Solanales</taxon>
        <taxon>Solanaceae</taxon>
        <taxon>Solanoideae</taxon>
        <taxon>Solaneae</taxon>
        <taxon>Solanum</taxon>
    </lineage>
</organism>
<dbReference type="EMBL" id="JACXVP010000005">
    <property type="protein sequence ID" value="KAG5606684.1"/>
    <property type="molecule type" value="Genomic_DNA"/>
</dbReference>
<comment type="caution">
    <text evidence="1">The sequence shown here is derived from an EMBL/GenBank/DDBJ whole genome shotgun (WGS) entry which is preliminary data.</text>
</comment>
<keyword evidence="2" id="KW-1185">Reference proteome</keyword>
<name>A0A9J5Z5F2_SOLCO</name>
<protein>
    <submittedName>
        <fullName evidence="1">Uncharacterized protein</fullName>
    </submittedName>
</protein>
<dbReference type="AlphaFoldDB" id="A0A9J5Z5F2"/>
<reference evidence="1 2" key="1">
    <citation type="submission" date="2020-09" db="EMBL/GenBank/DDBJ databases">
        <title>De no assembly of potato wild relative species, Solanum commersonii.</title>
        <authorList>
            <person name="Cho K."/>
        </authorList>
    </citation>
    <scope>NUCLEOTIDE SEQUENCE [LARGE SCALE GENOMIC DNA]</scope>
    <source>
        <strain evidence="1">LZ3.2</strain>
        <tissue evidence="1">Leaf</tissue>
    </source>
</reference>
<sequence>MLESGARRSKSSQNIVPLQAFERLMGLNRRLKYNFIALMEPFQDPKQLDQYKRKLGCQNAYCNVSAKIWVFWEDDWKGEVLRDSMQQITLKLSKKNVEMICTAVCASDGLRDVVRHFF</sequence>
<accession>A0A9J5Z5F2</accession>